<reference evidence="2" key="1">
    <citation type="journal article" date="2020" name="MBio">
        <title>Horizontal gene transfer to a defensive symbiont with a reduced genome amongst a multipartite beetle microbiome.</title>
        <authorList>
            <person name="Waterworth S.C."/>
            <person name="Florez L.V."/>
            <person name="Rees E.R."/>
            <person name="Hertweck C."/>
            <person name="Kaltenpoth M."/>
            <person name="Kwan J.C."/>
        </authorList>
    </citation>
    <scope>NUCLEOTIDE SEQUENCE [LARGE SCALE GENOMIC DNA]</scope>
</reference>
<dbReference type="Proteomes" id="UP000462435">
    <property type="component" value="Unassembled WGS sequence"/>
</dbReference>
<organism evidence="1 2">
    <name type="scientific">Herbaspirillum frisingense</name>
    <dbReference type="NCBI Taxonomy" id="92645"/>
    <lineage>
        <taxon>Bacteria</taxon>
        <taxon>Pseudomonadati</taxon>
        <taxon>Pseudomonadota</taxon>
        <taxon>Betaproteobacteria</taxon>
        <taxon>Burkholderiales</taxon>
        <taxon>Oxalobacteraceae</taxon>
        <taxon>Herbaspirillum</taxon>
    </lineage>
</organism>
<evidence type="ECO:0000313" key="1">
    <source>
        <dbReference type="EMBL" id="KAF1041383.1"/>
    </source>
</evidence>
<gene>
    <name evidence="1" type="ORF">GAK35_03346</name>
</gene>
<dbReference type="EMBL" id="WNDX01000124">
    <property type="protein sequence ID" value="KAF1041383.1"/>
    <property type="molecule type" value="Genomic_DNA"/>
</dbReference>
<accession>A0A7V8FUE7</accession>
<name>A0A7V8FUE7_9BURK</name>
<dbReference type="AlphaFoldDB" id="A0A7V8FUE7"/>
<comment type="caution">
    <text evidence="1">The sequence shown here is derived from an EMBL/GenBank/DDBJ whole genome shotgun (WGS) entry which is preliminary data.</text>
</comment>
<evidence type="ECO:0000313" key="2">
    <source>
        <dbReference type="Proteomes" id="UP000462435"/>
    </source>
</evidence>
<sequence length="36" mass="4311">MKKARIKRAFFMQHIDTAALRTYFFTRVLMCASNSR</sequence>
<proteinExistence type="predicted"/>
<protein>
    <submittedName>
        <fullName evidence="1">Uncharacterized protein</fullName>
    </submittedName>
</protein>